<dbReference type="EMBL" id="CADCVS010000238">
    <property type="protein sequence ID" value="CAA9498593.1"/>
    <property type="molecule type" value="Genomic_DNA"/>
</dbReference>
<sequence>DSVAAPHREADPVERGPAHAQPPGVLLRHGPAAGAARAAVRGRARLRDGRSERGRHRLPLDRAVPRLLQRPLAVRQPPRRAGPQAHANGRDPRRRARREHRAAGLRRRDRRRRHHGPDRRGVRAAAAGQRGALRDRDDRRGRHVHRARLLDRRVDAQRRIRPADQPADHPARLRRAAHRLDPRHVRRAALDPRAHTRRRDDRARARRLVRPRRPRSGRDDAVVRRDVEPGRATAPRDRELDRPRHRARQALDAMGAARI</sequence>
<evidence type="ECO:0000256" key="1">
    <source>
        <dbReference type="SAM" id="MobiDB-lite"/>
    </source>
</evidence>
<evidence type="ECO:0000313" key="2">
    <source>
        <dbReference type="EMBL" id="CAA9498593.1"/>
    </source>
</evidence>
<feature type="compositionally biased region" description="Basic residues" evidence="1">
    <location>
        <begin position="204"/>
        <end position="215"/>
    </location>
</feature>
<feature type="compositionally biased region" description="Basic and acidic residues" evidence="1">
    <location>
        <begin position="45"/>
        <end position="64"/>
    </location>
</feature>
<feature type="compositionally biased region" description="Basic and acidic residues" evidence="1">
    <location>
        <begin position="1"/>
        <end position="17"/>
    </location>
</feature>
<feature type="compositionally biased region" description="Basic and acidic residues" evidence="1">
    <location>
        <begin position="148"/>
        <end position="171"/>
    </location>
</feature>
<feature type="region of interest" description="Disordered" evidence="1">
    <location>
        <begin position="1"/>
        <end position="246"/>
    </location>
</feature>
<organism evidence="2">
    <name type="scientific">uncultured Solirubrobacteraceae bacterium</name>
    <dbReference type="NCBI Taxonomy" id="1162706"/>
    <lineage>
        <taxon>Bacteria</taxon>
        <taxon>Bacillati</taxon>
        <taxon>Actinomycetota</taxon>
        <taxon>Thermoleophilia</taxon>
        <taxon>Solirubrobacterales</taxon>
        <taxon>Solirubrobacteraceae</taxon>
        <taxon>environmental samples</taxon>
    </lineage>
</organism>
<name>A0A6J4SKQ5_9ACTN</name>
<feature type="non-terminal residue" evidence="2">
    <location>
        <position position="259"/>
    </location>
</feature>
<proteinExistence type="predicted"/>
<feature type="non-terminal residue" evidence="2">
    <location>
        <position position="1"/>
    </location>
</feature>
<feature type="compositionally biased region" description="Basic and acidic residues" evidence="1">
    <location>
        <begin position="178"/>
        <end position="203"/>
    </location>
</feature>
<dbReference type="AlphaFoldDB" id="A0A6J4SKQ5"/>
<feature type="compositionally biased region" description="Basic and acidic residues" evidence="1">
    <location>
        <begin position="216"/>
        <end position="242"/>
    </location>
</feature>
<accession>A0A6J4SKQ5</accession>
<gene>
    <name evidence="2" type="ORF">AVDCRST_MAG30-1776</name>
</gene>
<protein>
    <submittedName>
        <fullName evidence="2">Uncharacterized protein</fullName>
    </submittedName>
</protein>
<feature type="compositionally biased region" description="Low complexity" evidence="1">
    <location>
        <begin position="28"/>
        <end position="41"/>
    </location>
</feature>
<reference evidence="2" key="1">
    <citation type="submission" date="2020-02" db="EMBL/GenBank/DDBJ databases">
        <authorList>
            <person name="Meier V. D."/>
        </authorList>
    </citation>
    <scope>NUCLEOTIDE SEQUENCE</scope>
    <source>
        <strain evidence="2">AVDCRST_MAG30</strain>
    </source>
</reference>
<feature type="compositionally biased region" description="Basic residues" evidence="1">
    <location>
        <begin position="92"/>
        <end position="117"/>
    </location>
</feature>